<feature type="region of interest" description="Disordered" evidence="5">
    <location>
        <begin position="1"/>
        <end position="175"/>
    </location>
</feature>
<evidence type="ECO:0000313" key="6">
    <source>
        <dbReference type="EMBL" id="KAJ7331997.1"/>
    </source>
</evidence>
<sequence>MGEYKQNSPPPPPDPAGHAAMVEGESAELCRRGAPGPPPNGRSITKRRNHPHSWQRKAPGDSRRAWPKNPSSGKAAEGEGGRKGAPRKSPGGWCVWGGGEGGKASLPSGFEHLGEPHNPLPGGVGEKRGAARPTAATTHPISQEDSATAGSERRSSTGRDDTSARMRPRAGASPAGFVFRRLTASPYLRRGSPPPLLHNPGGGGGGRAGSAHAPRELFSAGLWGTRVARYSAPAVEASTFHPGPSPRGKRTISGCCLSGWLVGGAFRCLPALCPAPSVAQRRFGSTSARTLPSSSLEPLGRFLCELCSLQRAGERQCSGCCLTMLEIEENLQAAFKKLRVDSEGSTGSPVNERAPSRALAKTSDETKVKTPCVSKESWHWCLKKTLRGTARIQRRRRSKSPVLHPPKFIHCSTKMPRTPAAVSDSSCVLEVLSIKEFFESEQASHPCSDAGVKLASAMPPGTSLVGVLKNIPENIPAGLLHKSILKAKDLSDFQAVSEQIKGNLCACADEACRCKQWQDMKVYMFSGLQNSPQSAPERIVHVRNSSEPSQARIPSSSLKSCSEQARAHVDDVTIEDLSGYMEYFLYIPKKMSHMAEMMYT</sequence>
<comment type="caution">
    <text evidence="6">The sequence shown here is derived from an EMBL/GenBank/DDBJ whole genome shotgun (WGS) entry which is preliminary data.</text>
</comment>
<dbReference type="EMBL" id="JAPFRF010000005">
    <property type="protein sequence ID" value="KAJ7331997.1"/>
    <property type="molecule type" value="Genomic_DNA"/>
</dbReference>
<dbReference type="Pfam" id="PF05604">
    <property type="entry name" value="DUF776"/>
    <property type="match status" value="1"/>
</dbReference>
<dbReference type="PANTHER" id="PTHR31383:SF2">
    <property type="entry name" value="OXIDATIVE STRESS-RESPONSIVE SERINE-RICH PROTEIN 1"/>
    <property type="match status" value="1"/>
</dbReference>
<evidence type="ECO:0000256" key="5">
    <source>
        <dbReference type="SAM" id="MobiDB-lite"/>
    </source>
</evidence>
<evidence type="ECO:0000256" key="3">
    <source>
        <dbReference type="ARBA" id="ARBA00029721"/>
    </source>
</evidence>
<dbReference type="InterPro" id="IPR008494">
    <property type="entry name" value="DUF776"/>
</dbReference>
<proteinExistence type="predicted"/>
<gene>
    <name evidence="6" type="ORF">JRQ81_014177</name>
</gene>
<feature type="compositionally biased region" description="Basic and acidic residues" evidence="5">
    <location>
        <begin position="151"/>
        <end position="164"/>
    </location>
</feature>
<feature type="compositionally biased region" description="Basic residues" evidence="5">
    <location>
        <begin position="44"/>
        <end position="55"/>
    </location>
</feature>
<evidence type="ECO:0000256" key="1">
    <source>
        <dbReference type="ARBA" id="ARBA00015005"/>
    </source>
</evidence>
<keyword evidence="2" id="KW-0597">Phosphoprotein</keyword>
<dbReference type="Proteomes" id="UP001142489">
    <property type="component" value="Unassembled WGS sequence"/>
</dbReference>
<name>A0A9Q1B2K4_9SAUR</name>
<organism evidence="6 7">
    <name type="scientific">Phrynocephalus forsythii</name>
    <dbReference type="NCBI Taxonomy" id="171643"/>
    <lineage>
        <taxon>Eukaryota</taxon>
        <taxon>Metazoa</taxon>
        <taxon>Chordata</taxon>
        <taxon>Craniata</taxon>
        <taxon>Vertebrata</taxon>
        <taxon>Euteleostomi</taxon>
        <taxon>Lepidosauria</taxon>
        <taxon>Squamata</taxon>
        <taxon>Bifurcata</taxon>
        <taxon>Unidentata</taxon>
        <taxon>Episquamata</taxon>
        <taxon>Toxicofera</taxon>
        <taxon>Iguania</taxon>
        <taxon>Acrodonta</taxon>
        <taxon>Agamidae</taxon>
        <taxon>Agaminae</taxon>
        <taxon>Phrynocephalus</taxon>
    </lineage>
</organism>
<dbReference type="GO" id="GO:0070301">
    <property type="term" value="P:cellular response to hydrogen peroxide"/>
    <property type="evidence" value="ECO:0007669"/>
    <property type="project" value="TreeGrafter"/>
</dbReference>
<evidence type="ECO:0000256" key="2">
    <source>
        <dbReference type="ARBA" id="ARBA00022553"/>
    </source>
</evidence>
<feature type="region of interest" description="Disordered" evidence="5">
    <location>
        <begin position="188"/>
        <end position="212"/>
    </location>
</feature>
<keyword evidence="7" id="KW-1185">Reference proteome</keyword>
<feature type="region of interest" description="Disordered" evidence="5">
    <location>
        <begin position="342"/>
        <end position="361"/>
    </location>
</feature>
<protein>
    <recommendedName>
        <fullName evidence="1">Oxidative stress-responsive serine-rich protein 1</fullName>
    </recommendedName>
    <alternativeName>
        <fullName evidence="4">Oxidative stress-responsive protein 1</fullName>
    </alternativeName>
    <alternativeName>
        <fullName evidence="3">Peroxide-inducible transcript 1 protein</fullName>
    </alternativeName>
</protein>
<dbReference type="PANTHER" id="PTHR31383">
    <property type="entry name" value="OXIDATIVE STRESS-RESPONSE SERINE-RICH PROTEIN 1"/>
    <property type="match status" value="1"/>
</dbReference>
<dbReference type="AlphaFoldDB" id="A0A9Q1B2K4"/>
<reference evidence="6" key="1">
    <citation type="journal article" date="2023" name="DNA Res.">
        <title>Chromosome-level genome assembly of Phrynocephalus forsythii using third-generation DNA sequencing and Hi-C analysis.</title>
        <authorList>
            <person name="Qi Y."/>
            <person name="Zhao W."/>
            <person name="Zhao Y."/>
            <person name="Niu C."/>
            <person name="Cao S."/>
            <person name="Zhang Y."/>
        </authorList>
    </citation>
    <scope>NUCLEOTIDE SEQUENCE</scope>
    <source>
        <tissue evidence="6">Muscle</tissue>
    </source>
</reference>
<dbReference type="OrthoDB" id="10045817at2759"/>
<feature type="compositionally biased region" description="Polar residues" evidence="5">
    <location>
        <begin position="135"/>
        <end position="149"/>
    </location>
</feature>
<evidence type="ECO:0000313" key="7">
    <source>
        <dbReference type="Proteomes" id="UP001142489"/>
    </source>
</evidence>
<accession>A0A9Q1B2K4</accession>
<evidence type="ECO:0000256" key="4">
    <source>
        <dbReference type="ARBA" id="ARBA00031405"/>
    </source>
</evidence>